<dbReference type="InterPro" id="IPR058193">
    <property type="entry name" value="VanY/YodJ_core_dom"/>
</dbReference>
<proteinExistence type="predicted"/>
<comment type="caution">
    <text evidence="3">The sequence shown here is derived from an EMBL/GenBank/DDBJ whole genome shotgun (WGS) entry which is preliminary data.</text>
</comment>
<organism evidence="3 4">
    <name type="scientific">Flavimobilis rhizosphaerae</name>
    <dbReference type="NCBI Taxonomy" id="2775421"/>
    <lineage>
        <taxon>Bacteria</taxon>
        <taxon>Bacillati</taxon>
        <taxon>Actinomycetota</taxon>
        <taxon>Actinomycetes</taxon>
        <taxon>Micrococcales</taxon>
        <taxon>Jonesiaceae</taxon>
        <taxon>Flavimobilis</taxon>
    </lineage>
</organism>
<dbReference type="PANTHER" id="PTHR34385">
    <property type="entry name" value="D-ALANYL-D-ALANINE CARBOXYPEPTIDASE"/>
    <property type="match status" value="1"/>
</dbReference>
<sequence>MTPAPRVRARRRRRRSALVVAPLLVVAAGVSAFVALENLAPPTVRSFVLSVGASVLGEPSDAPTSPGPGTPAPSPTSEAPTSTVTPTDTPADEPTVDAPDPTPSGRGYDVDSPDSITVVVNKLRPLSPLEHRPDDLVPVSGAAVTMRAEAADALAELRADAQEDGNPMAVHSAMRSYQEQRTTFEGWVAQMGREQAERSSARAGFSEHQTGLAVDVVATGDTCGVMSCFGETDASAWLVANAHRYGFVVRFDGAHEEWTGYKAEPWHLRYVGVEVATAVHEAGGPSLEEYFGLEPAPDYAD</sequence>
<evidence type="ECO:0000313" key="3">
    <source>
        <dbReference type="EMBL" id="MBD9698090.1"/>
    </source>
</evidence>
<dbReference type="Pfam" id="PF02557">
    <property type="entry name" value="VanY"/>
    <property type="match status" value="1"/>
</dbReference>
<evidence type="ECO:0000259" key="2">
    <source>
        <dbReference type="Pfam" id="PF02557"/>
    </source>
</evidence>
<dbReference type="InterPro" id="IPR003709">
    <property type="entry name" value="VanY-like_core_dom"/>
</dbReference>
<dbReference type="InterPro" id="IPR052179">
    <property type="entry name" value="DD-CPase-like"/>
</dbReference>
<name>A0ABR9DLS8_9MICO</name>
<feature type="compositionally biased region" description="Pro residues" evidence="1">
    <location>
        <begin position="65"/>
        <end position="74"/>
    </location>
</feature>
<feature type="region of interest" description="Disordered" evidence="1">
    <location>
        <begin position="58"/>
        <end position="113"/>
    </location>
</feature>
<reference evidence="3 4" key="1">
    <citation type="submission" date="2020-09" db="EMBL/GenBank/DDBJ databases">
        <title>Flavimobilis rhizosphaerae sp. nov., isolated from rhizosphere soil of Spartina alterniflora.</title>
        <authorList>
            <person name="Hanqin C."/>
        </authorList>
    </citation>
    <scope>NUCLEOTIDE SEQUENCE [LARGE SCALE GENOMIC DNA]</scope>
    <source>
        <strain evidence="3 4">GY 10621</strain>
    </source>
</reference>
<dbReference type="PANTHER" id="PTHR34385:SF1">
    <property type="entry name" value="PEPTIDOGLYCAN L-ALANYL-D-GLUTAMATE ENDOPEPTIDASE CWLK"/>
    <property type="match status" value="1"/>
</dbReference>
<keyword evidence="3" id="KW-0645">Protease</keyword>
<dbReference type="SUPFAM" id="SSF55166">
    <property type="entry name" value="Hedgehog/DD-peptidase"/>
    <property type="match status" value="1"/>
</dbReference>
<dbReference type="Proteomes" id="UP000642107">
    <property type="component" value="Unassembled WGS sequence"/>
</dbReference>
<dbReference type="CDD" id="cd14852">
    <property type="entry name" value="LD-carboxypeptidase"/>
    <property type="match status" value="1"/>
</dbReference>
<feature type="domain" description="D-alanyl-D-alanine carboxypeptidase-like core" evidence="2">
    <location>
        <begin position="145"/>
        <end position="272"/>
    </location>
</feature>
<dbReference type="InterPro" id="IPR009045">
    <property type="entry name" value="Zn_M74/Hedgehog-like"/>
</dbReference>
<keyword evidence="4" id="KW-1185">Reference proteome</keyword>
<feature type="compositionally biased region" description="Low complexity" evidence="1">
    <location>
        <begin position="75"/>
        <end position="87"/>
    </location>
</feature>
<evidence type="ECO:0000256" key="1">
    <source>
        <dbReference type="SAM" id="MobiDB-lite"/>
    </source>
</evidence>
<dbReference type="Gene3D" id="3.30.1380.10">
    <property type="match status" value="1"/>
</dbReference>
<dbReference type="RefSeq" id="WP_192276949.1">
    <property type="nucleotide sequence ID" value="NZ_JACZDF010000001.1"/>
</dbReference>
<keyword evidence="3" id="KW-0121">Carboxypeptidase</keyword>
<protein>
    <submittedName>
        <fullName evidence="3">D-alanyl-D-alanine carboxypeptidase family protein</fullName>
    </submittedName>
</protein>
<gene>
    <name evidence="3" type="ORF">IGS67_01070</name>
</gene>
<dbReference type="EMBL" id="JACZDF010000001">
    <property type="protein sequence ID" value="MBD9698090.1"/>
    <property type="molecule type" value="Genomic_DNA"/>
</dbReference>
<keyword evidence="3" id="KW-0378">Hydrolase</keyword>
<evidence type="ECO:0000313" key="4">
    <source>
        <dbReference type="Proteomes" id="UP000642107"/>
    </source>
</evidence>
<accession>A0ABR9DLS8</accession>
<dbReference type="GO" id="GO:0004180">
    <property type="term" value="F:carboxypeptidase activity"/>
    <property type="evidence" value="ECO:0007669"/>
    <property type="project" value="UniProtKB-KW"/>
</dbReference>